<dbReference type="RefSeq" id="WP_085771432.1">
    <property type="nucleotide sequence ID" value="NZ_AP027149.1"/>
</dbReference>
<dbReference type="GO" id="GO:0009279">
    <property type="term" value="C:cell outer membrane"/>
    <property type="evidence" value="ECO:0007669"/>
    <property type="project" value="UniProtKB-SubCell"/>
</dbReference>
<dbReference type="Pfam" id="PF03349">
    <property type="entry name" value="Toluene_X"/>
    <property type="match status" value="1"/>
</dbReference>
<evidence type="ECO:0000256" key="7">
    <source>
        <dbReference type="ARBA" id="ARBA00023237"/>
    </source>
</evidence>
<dbReference type="EMBL" id="CP019948">
    <property type="protein sequence ID" value="ARN81335.1"/>
    <property type="molecule type" value="Genomic_DNA"/>
</dbReference>
<evidence type="ECO:0000256" key="2">
    <source>
        <dbReference type="ARBA" id="ARBA00008163"/>
    </source>
</evidence>
<evidence type="ECO:0000256" key="4">
    <source>
        <dbReference type="ARBA" id="ARBA00022692"/>
    </source>
</evidence>
<dbReference type="InterPro" id="IPR005017">
    <property type="entry name" value="OMPP1/FadL/TodX"/>
</dbReference>
<dbReference type="AlphaFoldDB" id="A0A1W6MUS6"/>
<keyword evidence="4" id="KW-0812">Transmembrane</keyword>
<dbReference type="SUPFAM" id="SSF56935">
    <property type="entry name" value="Porins"/>
    <property type="match status" value="1"/>
</dbReference>
<feature type="chain" id="PRO_5013343429" description="Hydrocarbon degradation protein" evidence="8">
    <location>
        <begin position="27"/>
        <end position="482"/>
    </location>
</feature>
<keyword evidence="3" id="KW-1134">Transmembrane beta strand</keyword>
<evidence type="ECO:0008006" key="11">
    <source>
        <dbReference type="Google" id="ProtNLM"/>
    </source>
</evidence>
<evidence type="ECO:0000256" key="3">
    <source>
        <dbReference type="ARBA" id="ARBA00022452"/>
    </source>
</evidence>
<protein>
    <recommendedName>
        <fullName evidence="11">Hydrocarbon degradation protein</fullName>
    </recommendedName>
</protein>
<keyword evidence="5 8" id="KW-0732">Signal</keyword>
<accession>A0A1W6MUS6</accession>
<evidence type="ECO:0000256" key="1">
    <source>
        <dbReference type="ARBA" id="ARBA00004571"/>
    </source>
</evidence>
<comment type="similarity">
    <text evidence="2">Belongs to the OmpP1/FadL family.</text>
</comment>
<evidence type="ECO:0000313" key="10">
    <source>
        <dbReference type="Proteomes" id="UP000193978"/>
    </source>
</evidence>
<dbReference type="Gene3D" id="2.40.160.60">
    <property type="entry name" value="Outer membrane protein transport protein (OMPP1/FadL/TodX)"/>
    <property type="match status" value="1"/>
</dbReference>
<comment type="subcellular location">
    <subcellularLocation>
        <location evidence="1">Cell outer membrane</location>
        <topology evidence="1">Multi-pass membrane protein</topology>
    </subcellularLocation>
</comment>
<name>A0A1W6MUS6_9HYPH</name>
<dbReference type="STRING" id="655015.B1812_09900"/>
<dbReference type="KEGG" id="mbry:B1812_09900"/>
<organism evidence="9 10">
    <name type="scientific">Methylocystis bryophila</name>
    <dbReference type="NCBI Taxonomy" id="655015"/>
    <lineage>
        <taxon>Bacteria</taxon>
        <taxon>Pseudomonadati</taxon>
        <taxon>Pseudomonadota</taxon>
        <taxon>Alphaproteobacteria</taxon>
        <taxon>Hyphomicrobiales</taxon>
        <taxon>Methylocystaceae</taxon>
        <taxon>Methylocystis</taxon>
    </lineage>
</organism>
<feature type="signal peptide" evidence="8">
    <location>
        <begin position="1"/>
        <end position="26"/>
    </location>
</feature>
<evidence type="ECO:0000313" key="9">
    <source>
        <dbReference type="EMBL" id="ARN81335.1"/>
    </source>
</evidence>
<dbReference type="PANTHER" id="PTHR35093">
    <property type="entry name" value="OUTER MEMBRANE PROTEIN NMB0088-RELATED"/>
    <property type="match status" value="1"/>
</dbReference>
<proteinExistence type="inferred from homology"/>
<dbReference type="Proteomes" id="UP000193978">
    <property type="component" value="Chromosome"/>
</dbReference>
<evidence type="ECO:0000256" key="6">
    <source>
        <dbReference type="ARBA" id="ARBA00023136"/>
    </source>
</evidence>
<sequence length="482" mass="51097">MRLPLARASLAYIALASLLPASQSYAAEGIELIGYGARQKALAGGDIADSRDAMSMSINPAGIAGLDNQFQAGGTLLLPDRGYEATGPLVIVAPGYVKSGEPVFPVPNGGLIRRIDDESAWGVVVFGNGGINTSYSFNNYKPAIRAPNVTLPPGLGGFTLTGPLIVPSFGGPFGDGPAGIDLRQVFVSLDYARSFGPVKIGVAPTIATQILNIQGLQTFYPYSWDPYHLSNNGYDWSFGGGLRVGLEYSILPNLRIALAGATPMWMTSFSKYAGALADHGNLDVPASVNAGLAFDPMPDLTLMAGWRHIFYHEVHSLGASSFPIFYGQLGSFGGPGLGWRDTDMASIGLEWRALKPLTLRLGYAYATPMIGGQDVTLNVLAPAISRNHISGGFKYEIDKNQSIDFATVYAFKSTVSGPENQFYSSFAYTLPALLGGGSIPVTVPPALNPYTKVTAWLSGLELSLSWTYKFDTAAAPPIAAKF</sequence>
<keyword evidence="6" id="KW-0472">Membrane</keyword>
<keyword evidence="10" id="KW-1185">Reference proteome</keyword>
<dbReference type="OrthoDB" id="9922at2"/>
<gene>
    <name evidence="9" type="ORF">B1812_09900</name>
</gene>
<keyword evidence="7" id="KW-0998">Cell outer membrane</keyword>
<dbReference type="PANTHER" id="PTHR35093:SF8">
    <property type="entry name" value="OUTER MEMBRANE PROTEIN NMB0088-RELATED"/>
    <property type="match status" value="1"/>
</dbReference>
<evidence type="ECO:0000256" key="8">
    <source>
        <dbReference type="SAM" id="SignalP"/>
    </source>
</evidence>
<evidence type="ECO:0000256" key="5">
    <source>
        <dbReference type="ARBA" id="ARBA00022729"/>
    </source>
</evidence>
<reference evidence="9 10" key="1">
    <citation type="submission" date="2017-02" db="EMBL/GenBank/DDBJ databases">
        <authorList>
            <person name="Peterson S.W."/>
        </authorList>
    </citation>
    <scope>NUCLEOTIDE SEQUENCE [LARGE SCALE GENOMIC DNA]</scope>
    <source>
        <strain evidence="9 10">S285</strain>
    </source>
</reference>
<dbReference type="GO" id="GO:0015483">
    <property type="term" value="F:long-chain fatty acid transporting porin activity"/>
    <property type="evidence" value="ECO:0007669"/>
    <property type="project" value="TreeGrafter"/>
</dbReference>